<dbReference type="Proteomes" id="UP001341840">
    <property type="component" value="Unassembled WGS sequence"/>
</dbReference>
<dbReference type="InterPro" id="IPR042197">
    <property type="entry name" value="Apaf_helical"/>
</dbReference>
<dbReference type="Pfam" id="PF00931">
    <property type="entry name" value="NB-ARC"/>
    <property type="match status" value="1"/>
</dbReference>
<organism evidence="3 4">
    <name type="scientific">Stylosanthes scabra</name>
    <dbReference type="NCBI Taxonomy" id="79078"/>
    <lineage>
        <taxon>Eukaryota</taxon>
        <taxon>Viridiplantae</taxon>
        <taxon>Streptophyta</taxon>
        <taxon>Embryophyta</taxon>
        <taxon>Tracheophyta</taxon>
        <taxon>Spermatophyta</taxon>
        <taxon>Magnoliopsida</taxon>
        <taxon>eudicotyledons</taxon>
        <taxon>Gunneridae</taxon>
        <taxon>Pentapetalae</taxon>
        <taxon>rosids</taxon>
        <taxon>fabids</taxon>
        <taxon>Fabales</taxon>
        <taxon>Fabaceae</taxon>
        <taxon>Papilionoideae</taxon>
        <taxon>50 kb inversion clade</taxon>
        <taxon>dalbergioids sensu lato</taxon>
        <taxon>Dalbergieae</taxon>
        <taxon>Pterocarpus clade</taxon>
        <taxon>Stylosanthes</taxon>
    </lineage>
</organism>
<comment type="caution">
    <text evidence="3">The sequence shown here is derived from an EMBL/GenBank/DDBJ whole genome shotgun (WGS) entry which is preliminary data.</text>
</comment>
<keyword evidence="4" id="KW-1185">Reference proteome</keyword>
<protein>
    <recommendedName>
        <fullName evidence="2">NB-ARC domain-containing protein</fullName>
    </recommendedName>
</protein>
<dbReference type="InterPro" id="IPR002182">
    <property type="entry name" value="NB-ARC"/>
</dbReference>
<sequence>MLIIAAREMRSSCIERNSCKWLMAENVEEKIFEKGVSLFLCAFHFNDQIQKNYLAQLVYSDAKVVENFDIRVWVCVAENSDPVHVTRTIIGAIDPSPCSMDMVDPVHVTKTFLVVLDDVWHGGRDTWENLLKPFQYGNNGSKILLTTRSEKVASMFVATSQHYPLGLLSDEDCWSVFLKHSSISTNLEQYAILEPIGRNIVEKCKGLPLAVKTLGSLLRNKCDVQDWEKILESGIWELREDERLFPH</sequence>
<keyword evidence="1" id="KW-0611">Plant defense</keyword>
<dbReference type="PRINTS" id="PR00364">
    <property type="entry name" value="DISEASERSIST"/>
</dbReference>
<dbReference type="Gene3D" id="1.10.8.430">
    <property type="entry name" value="Helical domain of apoptotic protease-activating factors"/>
    <property type="match status" value="1"/>
</dbReference>
<evidence type="ECO:0000313" key="4">
    <source>
        <dbReference type="Proteomes" id="UP001341840"/>
    </source>
</evidence>
<name>A0ABU6UM97_9FABA</name>
<dbReference type="InterPro" id="IPR027417">
    <property type="entry name" value="P-loop_NTPase"/>
</dbReference>
<dbReference type="SUPFAM" id="SSF52540">
    <property type="entry name" value="P-loop containing nucleoside triphosphate hydrolases"/>
    <property type="match status" value="1"/>
</dbReference>
<dbReference type="EMBL" id="JASCZI010121451">
    <property type="protein sequence ID" value="MED6161802.1"/>
    <property type="molecule type" value="Genomic_DNA"/>
</dbReference>
<evidence type="ECO:0000313" key="3">
    <source>
        <dbReference type="EMBL" id="MED6161802.1"/>
    </source>
</evidence>
<dbReference type="Gene3D" id="3.40.50.300">
    <property type="entry name" value="P-loop containing nucleotide triphosphate hydrolases"/>
    <property type="match status" value="1"/>
</dbReference>
<dbReference type="PANTHER" id="PTHR36766">
    <property type="entry name" value="PLANT BROAD-SPECTRUM MILDEW RESISTANCE PROTEIN RPW8"/>
    <property type="match status" value="1"/>
</dbReference>
<gene>
    <name evidence="3" type="ORF">PIB30_064195</name>
</gene>
<evidence type="ECO:0000256" key="1">
    <source>
        <dbReference type="ARBA" id="ARBA00022821"/>
    </source>
</evidence>
<evidence type="ECO:0000259" key="2">
    <source>
        <dbReference type="Pfam" id="PF00931"/>
    </source>
</evidence>
<dbReference type="PANTHER" id="PTHR36766:SF40">
    <property type="entry name" value="DISEASE RESISTANCE PROTEIN RGA3"/>
    <property type="match status" value="1"/>
</dbReference>
<feature type="domain" description="NB-ARC" evidence="2">
    <location>
        <begin position="40"/>
        <end position="179"/>
    </location>
</feature>
<reference evidence="3 4" key="1">
    <citation type="journal article" date="2023" name="Plants (Basel)">
        <title>Bridging the Gap: Combining Genomics and Transcriptomics Approaches to Understand Stylosanthes scabra, an Orphan Legume from the Brazilian Caatinga.</title>
        <authorList>
            <person name="Ferreira-Neto J.R.C."/>
            <person name="da Silva M.D."/>
            <person name="Binneck E."/>
            <person name="de Melo N.F."/>
            <person name="da Silva R.H."/>
            <person name="de Melo A.L.T.M."/>
            <person name="Pandolfi V."/>
            <person name="Bustamante F.O."/>
            <person name="Brasileiro-Vidal A.C."/>
            <person name="Benko-Iseppon A.M."/>
        </authorList>
    </citation>
    <scope>NUCLEOTIDE SEQUENCE [LARGE SCALE GENOMIC DNA]</scope>
    <source>
        <tissue evidence="3">Leaves</tissue>
    </source>
</reference>
<proteinExistence type="predicted"/>
<accession>A0ABU6UM97</accession>